<name>A0A6B0UF33_IXORI</name>
<accession>A0A6B0UF33</accession>
<dbReference type="EMBL" id="GIFC01003110">
    <property type="protein sequence ID" value="MXU85193.1"/>
    <property type="molecule type" value="Transcribed_RNA"/>
</dbReference>
<dbReference type="AlphaFoldDB" id="A0A6B0UF33"/>
<evidence type="ECO:0000313" key="1">
    <source>
        <dbReference type="EMBL" id="MXU85193.1"/>
    </source>
</evidence>
<protein>
    <submittedName>
        <fullName evidence="1">Putative secreted protein</fullName>
    </submittedName>
</protein>
<reference evidence="1" key="1">
    <citation type="submission" date="2019-12" db="EMBL/GenBank/DDBJ databases">
        <title>An insight into the sialome of adult female Ixodes ricinus ticks feeding for 6 days.</title>
        <authorList>
            <person name="Perner J."/>
            <person name="Ribeiro J.M.C."/>
        </authorList>
    </citation>
    <scope>NUCLEOTIDE SEQUENCE</scope>
    <source>
        <strain evidence="1">Semi-engorged</strain>
        <tissue evidence="1">Salivary glands</tissue>
    </source>
</reference>
<sequence>MLGGSLLSLMPTASSSCSSSFLWTSPLVASSIMTTKSAVLATAMTCRPLPLPWEAPSMIPGRSSNCMLAPLYSMTPGMQVRVVNS</sequence>
<proteinExistence type="predicted"/>
<organism evidence="1">
    <name type="scientific">Ixodes ricinus</name>
    <name type="common">Common tick</name>
    <name type="synonym">Acarus ricinus</name>
    <dbReference type="NCBI Taxonomy" id="34613"/>
    <lineage>
        <taxon>Eukaryota</taxon>
        <taxon>Metazoa</taxon>
        <taxon>Ecdysozoa</taxon>
        <taxon>Arthropoda</taxon>
        <taxon>Chelicerata</taxon>
        <taxon>Arachnida</taxon>
        <taxon>Acari</taxon>
        <taxon>Parasitiformes</taxon>
        <taxon>Ixodida</taxon>
        <taxon>Ixodoidea</taxon>
        <taxon>Ixodidae</taxon>
        <taxon>Ixodinae</taxon>
        <taxon>Ixodes</taxon>
    </lineage>
</organism>